<evidence type="ECO:0000313" key="2">
    <source>
        <dbReference type="EMBL" id="KZE64843.1"/>
    </source>
</evidence>
<name>A0A163QB32_9BACL</name>
<dbReference type="SUPFAM" id="SSF142921">
    <property type="entry name" value="WGR domain-like"/>
    <property type="match status" value="1"/>
</dbReference>
<dbReference type="InterPro" id="IPR008893">
    <property type="entry name" value="WGR_domain"/>
</dbReference>
<accession>A0A163QB32</accession>
<gene>
    <name evidence="2" type="ORF">AWM68_09315</name>
</gene>
<dbReference type="RefSeq" id="WP_066243055.1">
    <property type="nucleotide sequence ID" value="NZ_LRFC01000034.1"/>
</dbReference>
<dbReference type="InterPro" id="IPR050458">
    <property type="entry name" value="LolB"/>
</dbReference>
<protein>
    <recommendedName>
        <fullName evidence="1">WGR domain-containing protein</fullName>
    </recommendedName>
</protein>
<dbReference type="SMART" id="SM00773">
    <property type="entry name" value="WGR"/>
    <property type="match status" value="1"/>
</dbReference>
<proteinExistence type="predicted"/>
<reference evidence="3" key="1">
    <citation type="submission" date="2016-01" db="EMBL/GenBank/DDBJ databases">
        <title>Draft genome of Chromobacterium sp. F49.</title>
        <authorList>
            <person name="Hong K.W."/>
        </authorList>
    </citation>
    <scope>NUCLEOTIDE SEQUENCE [LARGE SCALE GENOMIC DNA]</scope>
    <source>
        <strain evidence="3">P7IIIA</strain>
    </source>
</reference>
<keyword evidence="3" id="KW-1185">Reference proteome</keyword>
<feature type="domain" description="WGR" evidence="1">
    <location>
        <begin position="1"/>
        <end position="80"/>
    </location>
</feature>
<dbReference type="PANTHER" id="PTHR30634">
    <property type="entry name" value="OUTER MEMBRANE LOLAB LIPOPROTEIN INSERTION APPARATUS"/>
    <property type="match status" value="1"/>
</dbReference>
<dbReference type="InterPro" id="IPR036930">
    <property type="entry name" value="WGR_dom_sf"/>
</dbReference>
<dbReference type="PROSITE" id="PS51977">
    <property type="entry name" value="WGR"/>
    <property type="match status" value="1"/>
</dbReference>
<dbReference type="AlphaFoldDB" id="A0A163QB32"/>
<dbReference type="Pfam" id="PF14024">
    <property type="entry name" value="DUF4240"/>
    <property type="match status" value="1"/>
</dbReference>
<sequence length="263" mass="30788">METLLIYQVGSSNKFWKINQTGNSYVVTYGKVGTVGAVKTKTFDSEEECRKEADKLIRSKMKKGYVIAESNNLVLKDSTMTETLFWELIDKCKEKGDDSDEQMEWLVYQLSKRPVKDIVMFDYIFNTYYLKSYTSDLWAAAYITMGGCSDDCFDYFRAFLLYLGKEAYETAIKDPESLLPYLKLIEEQEEVPQLEELLSVACEAYEEKTGQDFEEYQDLYDKLTNEPFNQPEIEFDWDEDDEEGLKKKFPLLWEAFGETPIEY</sequence>
<dbReference type="EMBL" id="LRFC01000034">
    <property type="protein sequence ID" value="KZE64843.1"/>
    <property type="molecule type" value="Genomic_DNA"/>
</dbReference>
<organism evidence="2 3">
    <name type="scientific">Fictibacillus phosphorivorans</name>
    <dbReference type="NCBI Taxonomy" id="1221500"/>
    <lineage>
        <taxon>Bacteria</taxon>
        <taxon>Bacillati</taxon>
        <taxon>Bacillota</taxon>
        <taxon>Bacilli</taxon>
        <taxon>Bacillales</taxon>
        <taxon>Fictibacillaceae</taxon>
        <taxon>Fictibacillus</taxon>
    </lineage>
</organism>
<comment type="caution">
    <text evidence="2">The sequence shown here is derived from an EMBL/GenBank/DDBJ whole genome shotgun (WGS) entry which is preliminary data.</text>
</comment>
<dbReference type="Pfam" id="PF05406">
    <property type="entry name" value="WGR"/>
    <property type="match status" value="1"/>
</dbReference>
<dbReference type="CDD" id="cd07996">
    <property type="entry name" value="WGR_MMR_like"/>
    <property type="match status" value="1"/>
</dbReference>
<dbReference type="InterPro" id="IPR049809">
    <property type="entry name" value="YehF/YfeS-like_WGR"/>
</dbReference>
<dbReference type="PANTHER" id="PTHR30634:SF13">
    <property type="entry name" value="PROTEIN YEHF"/>
    <property type="match status" value="1"/>
</dbReference>
<dbReference type="Proteomes" id="UP000076567">
    <property type="component" value="Unassembled WGS sequence"/>
</dbReference>
<dbReference type="Gene3D" id="2.20.140.10">
    <property type="entry name" value="WGR domain"/>
    <property type="match status" value="1"/>
</dbReference>
<evidence type="ECO:0000259" key="1">
    <source>
        <dbReference type="PROSITE" id="PS51977"/>
    </source>
</evidence>
<evidence type="ECO:0000313" key="3">
    <source>
        <dbReference type="Proteomes" id="UP000076567"/>
    </source>
</evidence>
<dbReference type="OrthoDB" id="6200718at2"/>
<dbReference type="InterPro" id="IPR025334">
    <property type="entry name" value="DUF4240"/>
</dbReference>